<protein>
    <submittedName>
        <fullName evidence="2">Uncharacterized protein</fullName>
    </submittedName>
</protein>
<comment type="caution">
    <text evidence="2">The sequence shown here is derived from an EMBL/GenBank/DDBJ whole genome shotgun (WGS) entry which is preliminary data.</text>
</comment>
<gene>
    <name evidence="2" type="ORF">BTO18_10740</name>
</gene>
<evidence type="ECO:0000313" key="3">
    <source>
        <dbReference type="Proteomes" id="UP000238882"/>
    </source>
</evidence>
<name>A0A2S7WPU9_9FLAO</name>
<proteinExistence type="predicted"/>
<feature type="transmembrane region" description="Helical" evidence="1">
    <location>
        <begin position="12"/>
        <end position="29"/>
    </location>
</feature>
<keyword evidence="1" id="KW-0812">Transmembrane</keyword>
<dbReference type="Proteomes" id="UP000238882">
    <property type="component" value="Unassembled WGS sequence"/>
</dbReference>
<accession>A0A2S7WPU9</accession>
<feature type="transmembrane region" description="Helical" evidence="1">
    <location>
        <begin position="69"/>
        <end position="96"/>
    </location>
</feature>
<feature type="transmembrane region" description="Helical" evidence="1">
    <location>
        <begin position="35"/>
        <end position="57"/>
    </location>
</feature>
<reference evidence="2 3" key="1">
    <citation type="submission" date="2016-12" db="EMBL/GenBank/DDBJ databases">
        <title>Trade-off between light-utilization and light-protection in marine flavobacteria.</title>
        <authorList>
            <person name="Kumagai Y."/>
            <person name="Yoshizawa S."/>
            <person name="Kogure K."/>
            <person name="Iwasaki W."/>
        </authorList>
    </citation>
    <scope>NUCLEOTIDE SEQUENCE [LARGE SCALE GENOMIC DNA]</scope>
    <source>
        <strain evidence="2 3">NBRC 108759</strain>
    </source>
</reference>
<evidence type="ECO:0000256" key="1">
    <source>
        <dbReference type="SAM" id="Phobius"/>
    </source>
</evidence>
<evidence type="ECO:0000313" key="2">
    <source>
        <dbReference type="EMBL" id="PQJ79619.1"/>
    </source>
</evidence>
<keyword evidence="1" id="KW-1133">Transmembrane helix</keyword>
<dbReference type="RefSeq" id="WP_105016213.1">
    <property type="nucleotide sequence ID" value="NZ_MSCN01000001.1"/>
</dbReference>
<sequence length="236" mass="27369">MLKNIFYPTPQNAFVWLSSIYLLFLLYIGKASPMTILFAYFLETIIIGIFNALKMFWSIFFGKSEKHEFGLIFFFLIHYGMFVGIQSIFAFALFSIEGKGIIKEPFHIFDNYATILSLEDIKYALPAIIFTHLGKFISDFLHHKKYLKFSAKDIMFKPYLRIFIQQFVVILSFFFIVFAEAGIIAAILLILFRLIVDLVMESIKENSKVLDVLSEKLANEKASKSEIKKQLLTLTE</sequence>
<dbReference type="InterPro" id="IPR045466">
    <property type="entry name" value="DUF6498"/>
</dbReference>
<keyword evidence="1" id="KW-0472">Membrane</keyword>
<dbReference type="Pfam" id="PF20108">
    <property type="entry name" value="DUF6498"/>
    <property type="match status" value="1"/>
</dbReference>
<dbReference type="OrthoDB" id="1200986at2"/>
<dbReference type="EMBL" id="MSCN01000001">
    <property type="protein sequence ID" value="PQJ79619.1"/>
    <property type="molecule type" value="Genomic_DNA"/>
</dbReference>
<dbReference type="AlphaFoldDB" id="A0A2S7WPU9"/>
<keyword evidence="3" id="KW-1185">Reference proteome</keyword>
<organism evidence="2 3">
    <name type="scientific">Polaribacter porphyrae</name>
    <dbReference type="NCBI Taxonomy" id="1137780"/>
    <lineage>
        <taxon>Bacteria</taxon>
        <taxon>Pseudomonadati</taxon>
        <taxon>Bacteroidota</taxon>
        <taxon>Flavobacteriia</taxon>
        <taxon>Flavobacteriales</taxon>
        <taxon>Flavobacteriaceae</taxon>
    </lineage>
</organism>